<dbReference type="AlphaFoldDB" id="A0AAD5Z8C3"/>
<organism evidence="8 9">
    <name type="scientific">Rhynchospora tenuis</name>
    <dbReference type="NCBI Taxonomy" id="198213"/>
    <lineage>
        <taxon>Eukaryota</taxon>
        <taxon>Viridiplantae</taxon>
        <taxon>Streptophyta</taxon>
        <taxon>Embryophyta</taxon>
        <taxon>Tracheophyta</taxon>
        <taxon>Spermatophyta</taxon>
        <taxon>Magnoliopsida</taxon>
        <taxon>Liliopsida</taxon>
        <taxon>Poales</taxon>
        <taxon>Cyperaceae</taxon>
        <taxon>Cyperoideae</taxon>
        <taxon>Rhynchosporeae</taxon>
        <taxon>Rhynchospora</taxon>
    </lineage>
</organism>
<evidence type="ECO:0000313" key="9">
    <source>
        <dbReference type="Proteomes" id="UP001210211"/>
    </source>
</evidence>
<keyword evidence="9" id="KW-1185">Reference proteome</keyword>
<dbReference type="InterPro" id="IPR006564">
    <property type="entry name" value="Znf_PMZ"/>
</dbReference>
<evidence type="ECO:0000259" key="7">
    <source>
        <dbReference type="PROSITE" id="PS50966"/>
    </source>
</evidence>
<keyword evidence="3 5" id="KW-0863">Zinc-finger</keyword>
<evidence type="ECO:0000256" key="2">
    <source>
        <dbReference type="ARBA" id="ARBA00022723"/>
    </source>
</evidence>
<keyword evidence="4 6" id="KW-0862">Zinc</keyword>
<dbReference type="Proteomes" id="UP001210211">
    <property type="component" value="Unassembled WGS sequence"/>
</dbReference>
<proteinExistence type="inferred from homology"/>
<evidence type="ECO:0000256" key="5">
    <source>
        <dbReference type="PROSITE-ProRule" id="PRU00325"/>
    </source>
</evidence>
<comment type="function">
    <text evidence="6">Putative transcription activator involved in regulating light control of development.</text>
</comment>
<dbReference type="InterPro" id="IPR007527">
    <property type="entry name" value="Znf_SWIM"/>
</dbReference>
<accession>A0AAD5Z8C3</accession>
<dbReference type="Pfam" id="PF04434">
    <property type="entry name" value="SWIM"/>
    <property type="match status" value="1"/>
</dbReference>
<dbReference type="GO" id="GO:0005634">
    <property type="term" value="C:nucleus"/>
    <property type="evidence" value="ECO:0007669"/>
    <property type="project" value="UniProtKB-SubCell"/>
</dbReference>
<gene>
    <name evidence="8" type="ORF">LUZ61_017912</name>
</gene>
<protein>
    <recommendedName>
        <fullName evidence="6">Protein FAR1-RELATED SEQUENCE</fullName>
    </recommendedName>
</protein>
<feature type="domain" description="SWIM-type" evidence="7">
    <location>
        <begin position="68"/>
        <end position="104"/>
    </location>
</feature>
<evidence type="ECO:0000256" key="6">
    <source>
        <dbReference type="RuleBase" id="RU367018"/>
    </source>
</evidence>
<dbReference type="PANTHER" id="PTHR31669:SF283">
    <property type="entry name" value="PROTEIN FAR1-RELATED SEQUENCE"/>
    <property type="match status" value="1"/>
</dbReference>
<comment type="caution">
    <text evidence="8">The sequence shown here is derived from an EMBL/GenBank/DDBJ whole genome shotgun (WGS) entry which is preliminary data.</text>
</comment>
<comment type="similarity">
    <text evidence="1 6">Belongs to the FHY3/FAR1 family.</text>
</comment>
<keyword evidence="2 6" id="KW-0479">Metal-binding</keyword>
<evidence type="ECO:0000256" key="4">
    <source>
        <dbReference type="ARBA" id="ARBA00022833"/>
    </source>
</evidence>
<dbReference type="SMART" id="SM00575">
    <property type="entry name" value="ZnF_PMZ"/>
    <property type="match status" value="1"/>
</dbReference>
<evidence type="ECO:0000256" key="1">
    <source>
        <dbReference type="ARBA" id="ARBA00005889"/>
    </source>
</evidence>
<dbReference type="GO" id="GO:0008270">
    <property type="term" value="F:zinc ion binding"/>
    <property type="evidence" value="ECO:0007669"/>
    <property type="project" value="UniProtKB-UniRule"/>
</dbReference>
<evidence type="ECO:0000313" key="8">
    <source>
        <dbReference type="EMBL" id="KAJ3688748.1"/>
    </source>
</evidence>
<evidence type="ECO:0000256" key="3">
    <source>
        <dbReference type="ARBA" id="ARBA00022771"/>
    </source>
</evidence>
<dbReference type="InterPro" id="IPR031052">
    <property type="entry name" value="FHY3/FAR1"/>
</dbReference>
<sequence length="284" mass="32285">MNVEQSLSSFYQIEVEARRVYTNKIFSMFKKVLKDSSLGSIKEIEKDALYEVNINSHPWYPNWIPETHKIKVEKEDEIISCSCKGYEFEGLLCSHAIKIMQHVGILHLPTRYIMKRWCKEANAGVKRSIVERSMDLGESQELEEVRSVMLKSEMNELLKIASKSRDVFGYVKDALGELKQKMIDMVGVKATLSNDMGTMALADRQPKRDVTILDPPVSQCKGKRKQPQRFKPPSEAKKLRKCRICGTKGGHNSRTCPLKTVKGSGKVRLLVDRTVHGLNGPKLC</sequence>
<dbReference type="EMBL" id="JAMRDG010000002">
    <property type="protein sequence ID" value="KAJ3688748.1"/>
    <property type="molecule type" value="Genomic_DNA"/>
</dbReference>
<name>A0AAD5Z8C3_9POAL</name>
<dbReference type="GO" id="GO:0006355">
    <property type="term" value="P:regulation of DNA-templated transcription"/>
    <property type="evidence" value="ECO:0007669"/>
    <property type="project" value="UniProtKB-UniRule"/>
</dbReference>
<dbReference type="PANTHER" id="PTHR31669">
    <property type="entry name" value="PROTEIN FAR1-RELATED SEQUENCE 10-RELATED"/>
    <property type="match status" value="1"/>
</dbReference>
<dbReference type="PROSITE" id="PS50966">
    <property type="entry name" value="ZF_SWIM"/>
    <property type="match status" value="1"/>
</dbReference>
<keyword evidence="6" id="KW-0539">Nucleus</keyword>
<comment type="subcellular location">
    <subcellularLocation>
        <location evidence="6">Nucleus</location>
    </subcellularLocation>
</comment>
<reference evidence="8 9" key="1">
    <citation type="journal article" date="2022" name="Cell">
        <title>Repeat-based holocentromeres influence genome architecture and karyotype evolution.</title>
        <authorList>
            <person name="Hofstatter P.G."/>
            <person name="Thangavel G."/>
            <person name="Lux T."/>
            <person name="Neumann P."/>
            <person name="Vondrak T."/>
            <person name="Novak P."/>
            <person name="Zhang M."/>
            <person name="Costa L."/>
            <person name="Castellani M."/>
            <person name="Scott A."/>
            <person name="Toegelov H."/>
            <person name="Fuchs J."/>
            <person name="Mata-Sucre Y."/>
            <person name="Dias Y."/>
            <person name="Vanzela A.L.L."/>
            <person name="Huettel B."/>
            <person name="Almeida C.C.S."/>
            <person name="Simkova H."/>
            <person name="Souza G."/>
            <person name="Pedrosa-Harand A."/>
            <person name="Macas J."/>
            <person name="Mayer K.F.X."/>
            <person name="Houben A."/>
            <person name="Marques A."/>
        </authorList>
    </citation>
    <scope>NUCLEOTIDE SEQUENCE [LARGE SCALE GENOMIC DNA]</scope>
    <source>
        <strain evidence="8">RhyTen1mFocal</strain>
    </source>
</reference>